<evidence type="ECO:0000313" key="2">
    <source>
        <dbReference type="EMBL" id="QTD95800.1"/>
    </source>
</evidence>
<dbReference type="EMBL" id="CP071839">
    <property type="protein sequence ID" value="QTD95800.1"/>
    <property type="molecule type" value="Genomic_DNA"/>
</dbReference>
<dbReference type="EMBL" id="CP071839">
    <property type="protein sequence ID" value="QTE03190.1"/>
    <property type="molecule type" value="Genomic_DNA"/>
</dbReference>
<name>A0ABX7U2D1_STRCY</name>
<dbReference type="RefSeq" id="WP_208029901.1">
    <property type="nucleotide sequence ID" value="NZ_CP071839.1"/>
</dbReference>
<keyword evidence="4" id="KW-1185">Reference proteome</keyword>
<organism evidence="3 4">
    <name type="scientific">Streptomyces cyanogenus</name>
    <dbReference type="NCBI Taxonomy" id="80860"/>
    <lineage>
        <taxon>Bacteria</taxon>
        <taxon>Bacillati</taxon>
        <taxon>Actinomycetota</taxon>
        <taxon>Actinomycetes</taxon>
        <taxon>Kitasatosporales</taxon>
        <taxon>Streptomycetaceae</taxon>
        <taxon>Streptomyces</taxon>
    </lineage>
</organism>
<proteinExistence type="predicted"/>
<evidence type="ECO:0000313" key="4">
    <source>
        <dbReference type="Proteomes" id="UP000663908"/>
    </source>
</evidence>
<evidence type="ECO:0000313" key="3">
    <source>
        <dbReference type="EMBL" id="QTE03190.1"/>
    </source>
</evidence>
<protein>
    <submittedName>
        <fullName evidence="3">Uncharacterized protein</fullName>
    </submittedName>
</protein>
<feature type="region of interest" description="Disordered" evidence="1">
    <location>
        <begin position="174"/>
        <end position="194"/>
    </location>
</feature>
<accession>A0ABX7U2D1</accession>
<gene>
    <name evidence="2" type="ORF">S1361_00510</name>
    <name evidence="3" type="ORF">S1361_37990</name>
</gene>
<sequence length="194" mass="22716">MFKQWRWRWRGRLRTISFSFFGQSASVEFSQSERERARSILLRLEDHRVLHAPYDLEEENGSWGSIEALRTYLNEQVERCESEELREQVRAMRAAVRQWLTDVESARRLTDRTFPDVPPNGRDPIRWARDRDRVQWAYGLQALGMLRGRVGVAIAEIGRKFDIPIDGDLAHVTPPDVDDSERGARLSPLYFDEA</sequence>
<dbReference type="Proteomes" id="UP000663908">
    <property type="component" value="Chromosome"/>
</dbReference>
<evidence type="ECO:0000256" key="1">
    <source>
        <dbReference type="SAM" id="MobiDB-lite"/>
    </source>
</evidence>
<reference evidence="3 4" key="1">
    <citation type="submission" date="2021-03" db="EMBL/GenBank/DDBJ databases">
        <title>Complete genome sequence of Streptomyces cyanogenus S136, producer of anticancer angucycline landomycin A.</title>
        <authorList>
            <person name="Hrab P."/>
            <person name="Ruckert C."/>
            <person name="Busche T."/>
            <person name="Ostash I."/>
            <person name="Kalinowski J."/>
            <person name="Fedorenko V."/>
            <person name="Yushchuk O."/>
            <person name="Ostash B."/>
        </authorList>
    </citation>
    <scope>NUCLEOTIDE SEQUENCE [LARGE SCALE GENOMIC DNA]</scope>
    <source>
        <strain evidence="3 4">S136</strain>
    </source>
</reference>